<dbReference type="GO" id="GO:0003677">
    <property type="term" value="F:DNA binding"/>
    <property type="evidence" value="ECO:0007669"/>
    <property type="project" value="UniProtKB-KW"/>
</dbReference>
<dbReference type="InterPro" id="IPR013955">
    <property type="entry name" value="Rep_factor-A_C"/>
</dbReference>
<evidence type="ECO:0000256" key="4">
    <source>
        <dbReference type="ARBA" id="ARBA00022833"/>
    </source>
</evidence>
<keyword evidence="5" id="KW-0238">DNA-binding</keyword>
<keyword evidence="2" id="KW-0479">Metal-binding</keyword>
<dbReference type="SUPFAM" id="SSF50249">
    <property type="entry name" value="Nucleic acid-binding proteins"/>
    <property type="match status" value="1"/>
</dbReference>
<protein>
    <recommendedName>
        <fullName evidence="7">Replication factor A C-terminal domain-containing protein</fullName>
    </recommendedName>
</protein>
<proteinExistence type="inferred from homology"/>
<organism evidence="8 9">
    <name type="scientific">Cuscuta epithymum</name>
    <dbReference type="NCBI Taxonomy" id="186058"/>
    <lineage>
        <taxon>Eukaryota</taxon>
        <taxon>Viridiplantae</taxon>
        <taxon>Streptophyta</taxon>
        <taxon>Embryophyta</taxon>
        <taxon>Tracheophyta</taxon>
        <taxon>Spermatophyta</taxon>
        <taxon>Magnoliopsida</taxon>
        <taxon>eudicotyledons</taxon>
        <taxon>Gunneridae</taxon>
        <taxon>Pentapetalae</taxon>
        <taxon>asterids</taxon>
        <taxon>lamiids</taxon>
        <taxon>Solanales</taxon>
        <taxon>Convolvulaceae</taxon>
        <taxon>Cuscuteae</taxon>
        <taxon>Cuscuta</taxon>
        <taxon>Cuscuta subgen. Cuscuta</taxon>
    </lineage>
</organism>
<gene>
    <name evidence="8" type="ORF">CEPIT_LOCUS8794</name>
</gene>
<evidence type="ECO:0000256" key="1">
    <source>
        <dbReference type="ARBA" id="ARBA00005690"/>
    </source>
</evidence>
<dbReference type="PANTHER" id="PTHR47165:SF4">
    <property type="entry name" value="OS03G0429900 PROTEIN"/>
    <property type="match status" value="1"/>
</dbReference>
<evidence type="ECO:0000256" key="6">
    <source>
        <dbReference type="SAM" id="MobiDB-lite"/>
    </source>
</evidence>
<accession>A0AAV0CVS5</accession>
<sequence>MTGTTVTQTTQGDESGDDILSGNATITTLNALLNTTEEGFYWVLGDIVSIENFREWCYLGCPTCNKKLKPEEQRFRCCNCNETLAEGVYRYKVSICLMDNSGQAPFTLWDRECIDFFGKTSGTLMLELEKKTGDTTRFPEEIESLIDQKALFRIQIKKRSEENTYKGTFSMGIVSMIRTASVVALYVEDEKEQIAKEDTTPEKVGSSASIGEKIARKGKRVSAEKEDDATIDLPDTPPECTQREVEVELTDEIKRNLNDEFSTNGKVKKLKMKIKQEPGV</sequence>
<evidence type="ECO:0000313" key="9">
    <source>
        <dbReference type="Proteomes" id="UP001152523"/>
    </source>
</evidence>
<dbReference type="EMBL" id="CAMAPF010000045">
    <property type="protein sequence ID" value="CAH9084103.1"/>
    <property type="molecule type" value="Genomic_DNA"/>
</dbReference>
<dbReference type="GO" id="GO:0008270">
    <property type="term" value="F:zinc ion binding"/>
    <property type="evidence" value="ECO:0007669"/>
    <property type="project" value="UniProtKB-KW"/>
</dbReference>
<evidence type="ECO:0000256" key="5">
    <source>
        <dbReference type="ARBA" id="ARBA00023125"/>
    </source>
</evidence>
<keyword evidence="9" id="KW-1185">Reference proteome</keyword>
<reference evidence="8" key="1">
    <citation type="submission" date="2022-07" db="EMBL/GenBank/DDBJ databases">
        <authorList>
            <person name="Macas J."/>
            <person name="Novak P."/>
            <person name="Neumann P."/>
        </authorList>
    </citation>
    <scope>NUCLEOTIDE SEQUENCE</scope>
</reference>
<keyword evidence="4" id="KW-0862">Zinc</keyword>
<comment type="similarity">
    <text evidence="1">Belongs to the replication factor A protein 1 family.</text>
</comment>
<evidence type="ECO:0000256" key="3">
    <source>
        <dbReference type="ARBA" id="ARBA00022771"/>
    </source>
</evidence>
<feature type="domain" description="Replication factor A C-terminal" evidence="7">
    <location>
        <begin position="47"/>
        <end position="167"/>
    </location>
</feature>
<name>A0AAV0CVS5_9ASTE</name>
<dbReference type="CDD" id="cd04476">
    <property type="entry name" value="RPA1_DBD_C"/>
    <property type="match status" value="1"/>
</dbReference>
<comment type="caution">
    <text evidence="8">The sequence shown here is derived from an EMBL/GenBank/DDBJ whole genome shotgun (WGS) entry which is preliminary data.</text>
</comment>
<dbReference type="Gene3D" id="2.40.50.140">
    <property type="entry name" value="Nucleic acid-binding proteins"/>
    <property type="match status" value="1"/>
</dbReference>
<evidence type="ECO:0000259" key="7">
    <source>
        <dbReference type="Pfam" id="PF08646"/>
    </source>
</evidence>
<evidence type="ECO:0000313" key="8">
    <source>
        <dbReference type="EMBL" id="CAH9084103.1"/>
    </source>
</evidence>
<dbReference type="Proteomes" id="UP001152523">
    <property type="component" value="Unassembled WGS sequence"/>
</dbReference>
<dbReference type="AlphaFoldDB" id="A0AAV0CVS5"/>
<dbReference type="InterPro" id="IPR012340">
    <property type="entry name" value="NA-bd_OB-fold"/>
</dbReference>
<dbReference type="InterPro" id="IPR047192">
    <property type="entry name" value="Euk_RPA1_DBD_C"/>
</dbReference>
<feature type="region of interest" description="Disordered" evidence="6">
    <location>
        <begin position="215"/>
        <end position="239"/>
    </location>
</feature>
<dbReference type="Pfam" id="PF08646">
    <property type="entry name" value="Rep_fac-A_C"/>
    <property type="match status" value="1"/>
</dbReference>
<evidence type="ECO:0000256" key="2">
    <source>
        <dbReference type="ARBA" id="ARBA00022723"/>
    </source>
</evidence>
<keyword evidence="3" id="KW-0863">Zinc-finger</keyword>
<dbReference type="PANTHER" id="PTHR47165">
    <property type="entry name" value="OS03G0429900 PROTEIN"/>
    <property type="match status" value="1"/>
</dbReference>